<evidence type="ECO:0000256" key="5">
    <source>
        <dbReference type="ARBA" id="ARBA00022692"/>
    </source>
</evidence>
<feature type="transmembrane region" description="Helical" evidence="9">
    <location>
        <begin position="81"/>
        <end position="103"/>
    </location>
</feature>
<organism evidence="11 12">
    <name type="scientific">Treponema medium ATCC 700293</name>
    <dbReference type="NCBI Taxonomy" id="1125700"/>
    <lineage>
        <taxon>Bacteria</taxon>
        <taxon>Pseudomonadati</taxon>
        <taxon>Spirochaetota</taxon>
        <taxon>Spirochaetia</taxon>
        <taxon>Spirochaetales</taxon>
        <taxon>Treponemataceae</taxon>
        <taxon>Treponema</taxon>
    </lineage>
</organism>
<dbReference type="GO" id="GO:0016410">
    <property type="term" value="F:N-acyltransferase activity"/>
    <property type="evidence" value="ECO:0007669"/>
    <property type="project" value="UniProtKB-UniRule"/>
</dbReference>
<evidence type="ECO:0000313" key="12">
    <source>
        <dbReference type="Proteomes" id="UP000014634"/>
    </source>
</evidence>
<dbReference type="SUPFAM" id="SSF56317">
    <property type="entry name" value="Carbon-nitrogen hydrolase"/>
    <property type="match status" value="1"/>
</dbReference>
<comment type="caution">
    <text evidence="11">The sequence shown here is derived from an EMBL/GenBank/DDBJ whole genome shotgun (WGS) entry which is preliminary data.</text>
</comment>
<keyword evidence="3 9" id="KW-1003">Cell membrane</keyword>
<dbReference type="PANTHER" id="PTHR38686">
    <property type="entry name" value="APOLIPOPROTEIN N-ACYLTRANSFERASE"/>
    <property type="match status" value="1"/>
</dbReference>
<protein>
    <recommendedName>
        <fullName evidence="9">Apolipoprotein N-acyltransferase</fullName>
        <shortName evidence="9">ALP N-acyltransferase</shortName>
        <ecNumber evidence="9">2.3.1.269</ecNumber>
    </recommendedName>
</protein>
<name>A0AA87NPI8_TREMD</name>
<dbReference type="Gene3D" id="3.60.110.10">
    <property type="entry name" value="Carbon-nitrogen hydrolase"/>
    <property type="match status" value="1"/>
</dbReference>
<dbReference type="GO" id="GO:0005886">
    <property type="term" value="C:plasma membrane"/>
    <property type="evidence" value="ECO:0007669"/>
    <property type="project" value="UniProtKB-SubCell"/>
</dbReference>
<feature type="domain" description="CN hydrolase" evidence="10">
    <location>
        <begin position="227"/>
        <end position="492"/>
    </location>
</feature>
<dbReference type="NCBIfam" id="TIGR00546">
    <property type="entry name" value="lnt"/>
    <property type="match status" value="1"/>
</dbReference>
<keyword evidence="4 9" id="KW-0808">Transferase</keyword>
<evidence type="ECO:0000256" key="4">
    <source>
        <dbReference type="ARBA" id="ARBA00022679"/>
    </source>
</evidence>
<gene>
    <name evidence="9" type="primary">lnt</name>
    <name evidence="11" type="ORF">HMPREF9195_01690</name>
</gene>
<evidence type="ECO:0000256" key="7">
    <source>
        <dbReference type="ARBA" id="ARBA00023136"/>
    </source>
</evidence>
<sequence>MSVISSFLAVLCSAVLLSLGISNEYLHFGSALFGIIALIPLYTAFCISPTRRRTALMFGALIAFVHLCSSFWLAYFENFAIFTLGASSVAYLFLGFLFGHWFYYGMKLPLSLRPFAFAGLWTLWEWFKGSGFVAYPWGSLSMTTLSLRPLIQIADITGVWGITFLIALISALLAEIIRAAARLTAGFSKPQGRPLLRPLAFTAALLLLINGYGLFRIYQKRTPQQNLNLVLVQQNTDPWVSGLDLFFDNLYNTQQLTEQAITESPVKPDLIVWNESSLAYGYDQFQDYYRQLPFKESFTDFLQRMDIPILTGSPLFQDAEREKYSNAVYLIAPDGTVLDTYSKIQLICFAEYIPFIDHPFVQRFFDSLVGFSSGWAPGTEYKAMTFTAQNGNDIRFAAPICFEDAFPTLCADLHNQKSNILINLTNDSWSKTASAEYQHFAVAYFRAIELRTPLVRSTNGGYTCVVDPVGTVTASLPLFTADSLSVSVPIYPYRRTFYAQWKDWLPALFLAIALISATAYRFNPAFCKKAVVYMEHPLEWLSPAERRKRQRKQLWKKPWFRKRRKTAKTDKLITVDKRPQFQK</sequence>
<dbReference type="InterPro" id="IPR003010">
    <property type="entry name" value="C-N_Hydrolase"/>
</dbReference>
<keyword evidence="5 9" id="KW-0812">Transmembrane</keyword>
<feature type="transmembrane region" description="Helical" evidence="9">
    <location>
        <begin position="150"/>
        <end position="174"/>
    </location>
</feature>
<keyword evidence="7 9" id="KW-0472">Membrane</keyword>
<comment type="catalytic activity">
    <reaction evidence="9">
        <text>N-terminal S-1,2-diacyl-sn-glyceryl-L-cysteinyl-[lipoprotein] + a glycerophospholipid = N-acyl-S-1,2-diacyl-sn-glyceryl-L-cysteinyl-[lipoprotein] + a 2-acyl-sn-glycero-3-phospholipid + H(+)</text>
        <dbReference type="Rhea" id="RHEA:48228"/>
        <dbReference type="Rhea" id="RHEA-COMP:14681"/>
        <dbReference type="Rhea" id="RHEA-COMP:14684"/>
        <dbReference type="ChEBI" id="CHEBI:15378"/>
        <dbReference type="ChEBI" id="CHEBI:136912"/>
        <dbReference type="ChEBI" id="CHEBI:140656"/>
        <dbReference type="ChEBI" id="CHEBI:140657"/>
        <dbReference type="ChEBI" id="CHEBI:140660"/>
        <dbReference type="EC" id="2.3.1.269"/>
    </reaction>
</comment>
<keyword evidence="8 9" id="KW-0012">Acyltransferase</keyword>
<accession>A0AA87NPI8</accession>
<feature type="transmembrane region" description="Helical" evidence="9">
    <location>
        <begin position="30"/>
        <end position="48"/>
    </location>
</feature>
<dbReference type="PANTHER" id="PTHR38686:SF1">
    <property type="entry name" value="APOLIPOPROTEIN N-ACYLTRANSFERASE"/>
    <property type="match status" value="1"/>
</dbReference>
<evidence type="ECO:0000256" key="9">
    <source>
        <dbReference type="HAMAP-Rule" id="MF_01148"/>
    </source>
</evidence>
<comment type="function">
    <text evidence="9">Catalyzes the phospholipid dependent N-acylation of the N-terminal cysteine of apolipoprotein, the last step in lipoprotein maturation.</text>
</comment>
<dbReference type="HAMAP" id="MF_01148">
    <property type="entry name" value="Lnt"/>
    <property type="match status" value="1"/>
</dbReference>
<dbReference type="GO" id="GO:0042158">
    <property type="term" value="P:lipoprotein biosynthetic process"/>
    <property type="evidence" value="ECO:0007669"/>
    <property type="project" value="UniProtKB-UniRule"/>
</dbReference>
<evidence type="ECO:0000256" key="8">
    <source>
        <dbReference type="ARBA" id="ARBA00023315"/>
    </source>
</evidence>
<evidence type="ECO:0000259" key="10">
    <source>
        <dbReference type="PROSITE" id="PS50263"/>
    </source>
</evidence>
<dbReference type="EC" id="2.3.1.269" evidence="9"/>
<dbReference type="InterPro" id="IPR045378">
    <property type="entry name" value="LNT_N"/>
</dbReference>
<evidence type="ECO:0000256" key="2">
    <source>
        <dbReference type="ARBA" id="ARBA00010065"/>
    </source>
</evidence>
<dbReference type="AlphaFoldDB" id="A0AA87NPI8"/>
<dbReference type="EMBL" id="ATFE01000013">
    <property type="protein sequence ID" value="EPF27999.1"/>
    <property type="molecule type" value="Genomic_DNA"/>
</dbReference>
<dbReference type="PROSITE" id="PS50263">
    <property type="entry name" value="CN_HYDROLASE"/>
    <property type="match status" value="1"/>
</dbReference>
<evidence type="ECO:0000256" key="1">
    <source>
        <dbReference type="ARBA" id="ARBA00004651"/>
    </source>
</evidence>
<evidence type="ECO:0000256" key="6">
    <source>
        <dbReference type="ARBA" id="ARBA00022989"/>
    </source>
</evidence>
<dbReference type="CDD" id="cd07571">
    <property type="entry name" value="ALP_N-acyl_transferase"/>
    <property type="match status" value="1"/>
</dbReference>
<comment type="subcellular location">
    <subcellularLocation>
        <location evidence="1 9">Cell membrane</location>
        <topology evidence="1 9">Multi-pass membrane protein</topology>
    </subcellularLocation>
</comment>
<feature type="transmembrane region" description="Helical" evidence="9">
    <location>
        <begin position="115"/>
        <end position="138"/>
    </location>
</feature>
<proteinExistence type="inferred from homology"/>
<evidence type="ECO:0000256" key="3">
    <source>
        <dbReference type="ARBA" id="ARBA00022475"/>
    </source>
</evidence>
<dbReference type="RefSeq" id="WP_016523623.1">
    <property type="nucleotide sequence ID" value="NZ_KE332517.1"/>
</dbReference>
<dbReference type="Proteomes" id="UP000014634">
    <property type="component" value="Unassembled WGS sequence"/>
</dbReference>
<feature type="transmembrane region" description="Helical" evidence="9">
    <location>
        <begin position="195"/>
        <end position="215"/>
    </location>
</feature>
<reference evidence="11 12" key="1">
    <citation type="submission" date="2013-04" db="EMBL/GenBank/DDBJ databases">
        <title>The Genome Sequence of Treponema medium ATCC 700293.</title>
        <authorList>
            <consortium name="The Broad Institute Genomics Platform"/>
            <person name="Earl A."/>
            <person name="Ward D."/>
            <person name="Feldgarden M."/>
            <person name="Gevers D."/>
            <person name="Leonetti C."/>
            <person name="Blanton J.M."/>
            <person name="Dewhirst F.E."/>
            <person name="Izard J."/>
            <person name="Walker B."/>
            <person name="Young S."/>
            <person name="Zeng Q."/>
            <person name="Gargeya S."/>
            <person name="Fitzgerald M."/>
            <person name="Haas B."/>
            <person name="Abouelleil A."/>
            <person name="Allen A.W."/>
            <person name="Alvarado L."/>
            <person name="Arachchi H.M."/>
            <person name="Berlin A.M."/>
            <person name="Chapman S.B."/>
            <person name="Gainer-Dewar J."/>
            <person name="Goldberg J."/>
            <person name="Griggs A."/>
            <person name="Gujja S."/>
            <person name="Hansen M."/>
            <person name="Howarth C."/>
            <person name="Imamovic A."/>
            <person name="Ireland A."/>
            <person name="Larimer J."/>
            <person name="McCowan C."/>
            <person name="Murphy C."/>
            <person name="Pearson M."/>
            <person name="Poon T.W."/>
            <person name="Priest M."/>
            <person name="Roberts A."/>
            <person name="Saif S."/>
            <person name="Shea T."/>
            <person name="Sisk P."/>
            <person name="Sykes S."/>
            <person name="Wortman J."/>
            <person name="Nusbaum C."/>
            <person name="Birren B."/>
        </authorList>
    </citation>
    <scope>NUCLEOTIDE SEQUENCE [LARGE SCALE GENOMIC DNA]</scope>
    <source>
        <strain evidence="11 12">ATCC 700293</strain>
    </source>
</reference>
<feature type="transmembrane region" description="Helical" evidence="9">
    <location>
        <begin position="55"/>
        <end position="75"/>
    </location>
</feature>
<comment type="similarity">
    <text evidence="2 9">Belongs to the CN hydrolase family. Apolipoprotein N-acyltransferase subfamily.</text>
</comment>
<dbReference type="InterPro" id="IPR036526">
    <property type="entry name" value="C-N_Hydrolase_sf"/>
</dbReference>
<evidence type="ECO:0000313" key="11">
    <source>
        <dbReference type="EMBL" id="EPF27999.1"/>
    </source>
</evidence>
<comment type="pathway">
    <text evidence="9">Protein modification; lipoprotein biosynthesis (N-acyl transfer).</text>
</comment>
<dbReference type="Pfam" id="PF20154">
    <property type="entry name" value="LNT_N"/>
    <property type="match status" value="1"/>
</dbReference>
<keyword evidence="6 9" id="KW-1133">Transmembrane helix</keyword>
<dbReference type="InterPro" id="IPR004563">
    <property type="entry name" value="Apolipo_AcylTrfase"/>
</dbReference>
<dbReference type="Pfam" id="PF00795">
    <property type="entry name" value="CN_hydrolase"/>
    <property type="match status" value="1"/>
</dbReference>